<dbReference type="EMBL" id="CM024811">
    <property type="protein sequence ID" value="KAG8005001.1"/>
    <property type="molecule type" value="Genomic_DNA"/>
</dbReference>
<protein>
    <submittedName>
        <fullName evidence="1">Collagen alpha-1(XXVIII) chain</fullName>
    </submittedName>
</protein>
<organism evidence="1 2">
    <name type="scientific">Nibea albiflora</name>
    <name type="common">Yellow drum</name>
    <name type="synonym">Corvina albiflora</name>
    <dbReference type="NCBI Taxonomy" id="240163"/>
    <lineage>
        <taxon>Eukaryota</taxon>
        <taxon>Metazoa</taxon>
        <taxon>Chordata</taxon>
        <taxon>Craniata</taxon>
        <taxon>Vertebrata</taxon>
        <taxon>Euteleostomi</taxon>
        <taxon>Actinopterygii</taxon>
        <taxon>Neopterygii</taxon>
        <taxon>Teleostei</taxon>
        <taxon>Neoteleostei</taxon>
        <taxon>Acanthomorphata</taxon>
        <taxon>Eupercaria</taxon>
        <taxon>Sciaenidae</taxon>
        <taxon>Nibea</taxon>
    </lineage>
</organism>
<evidence type="ECO:0000313" key="2">
    <source>
        <dbReference type="Proteomes" id="UP000805704"/>
    </source>
</evidence>
<keyword evidence="2" id="KW-1185">Reference proteome</keyword>
<name>A0ACB7EW15_NIBAL</name>
<gene>
    <name evidence="1" type="primary">COL28A1.4</name>
    <name evidence="1" type="ORF">GBF38_010860</name>
</gene>
<sequence>MRLRLAALQYSSTVSVEHNFRDWQDLDVFQSRVASMTFIGHGTYSAYAITNATQVFTRETSASSLRVALLMTDGTDHPRSPSAVTAAAEAKQHNIRVFTIRLSGLLKDGPMGSKLRSIASAPPQQHVLSLADPRLDDRLFSELVICFKLHSLVSLQGEQGECGAAGKKGEQGARGGPGDQGPEGPSGSKGQQGCKEPQGFQVKAFQGPRVTGGMKVPRAAVDFKESGKKGKRESPLELVFVIDSSESVGPDNFELVKDFVTAIIDRVSVSQDASRIGVVVYSHVVKVVVSLELQLSQDEIKDAVRKMPYMGEGTFTGSAIHRANLLFQASRPGVRKVAVVLTDGNADERDIMNFEETAAEAHNEGIEVFTIGVMDKDDFQYEWFEAEMNVIASDPYEEHVYLIDDFRKLPTLESKLLNRICDQEDAMEFLPIFPSGEIQPEVLSTEFPEEENIQLELPTETVTALTPEPQGSRRVDKNLVDNEFPVRPNVVFASPGSRGQQSTEVASVVGPQTPADWLYEAVSTQAPVSPPPPPLTDSPVPDDGCSQPLDPGPCREYVVKWYYDREANACAQFWFGGCQGNANNYETEAKCRSSCVYT</sequence>
<keyword evidence="1" id="KW-0176">Collagen</keyword>
<dbReference type="Proteomes" id="UP000805704">
    <property type="component" value="Chromosome 23"/>
</dbReference>
<proteinExistence type="predicted"/>
<accession>A0ACB7EW15</accession>
<comment type="caution">
    <text evidence="1">The sequence shown here is derived from an EMBL/GenBank/DDBJ whole genome shotgun (WGS) entry which is preliminary data.</text>
</comment>
<evidence type="ECO:0000313" key="1">
    <source>
        <dbReference type="EMBL" id="KAG8005001.1"/>
    </source>
</evidence>
<reference evidence="1" key="1">
    <citation type="submission" date="2020-04" db="EMBL/GenBank/DDBJ databases">
        <title>A chromosome-scale assembly and high-density genetic map of the yellow drum (Nibea albiflora) genome.</title>
        <authorList>
            <person name="Xu D."/>
            <person name="Zhang W."/>
            <person name="Chen R."/>
            <person name="Tan P."/>
            <person name="Wang L."/>
            <person name="Song H."/>
            <person name="Tian L."/>
            <person name="Zhu Q."/>
            <person name="Wang B."/>
        </authorList>
    </citation>
    <scope>NUCLEOTIDE SEQUENCE</scope>
    <source>
        <strain evidence="1">ZJHYS-2018</strain>
    </source>
</reference>